<dbReference type="GO" id="GO:0006446">
    <property type="term" value="P:regulation of translational initiation"/>
    <property type="evidence" value="ECO:0007669"/>
    <property type="project" value="TreeGrafter"/>
</dbReference>
<accession>A0A0S2I2M6</accession>
<dbReference type="OrthoDB" id="9813771at2"/>
<dbReference type="RefSeq" id="WP_057953989.1">
    <property type="nucleotide sequence ID" value="NZ_CP013118.1"/>
</dbReference>
<proteinExistence type="inferred from homology"/>
<name>A0A0S2I2M6_9BACT</name>
<protein>
    <submittedName>
        <fullName evidence="3">IMPACT family member YigZ</fullName>
    </submittedName>
</protein>
<dbReference type="Gene3D" id="3.30.230.30">
    <property type="entry name" value="Impact, N-terminal domain"/>
    <property type="match status" value="1"/>
</dbReference>
<evidence type="ECO:0000256" key="1">
    <source>
        <dbReference type="ARBA" id="ARBA00007665"/>
    </source>
</evidence>
<dbReference type="KEGG" id="blq:L21SP5_03013"/>
<dbReference type="SUPFAM" id="SSF54211">
    <property type="entry name" value="Ribosomal protein S5 domain 2-like"/>
    <property type="match status" value="1"/>
</dbReference>
<dbReference type="STRING" id="1307839.L21SP5_03013"/>
<dbReference type="GO" id="GO:0005737">
    <property type="term" value="C:cytoplasm"/>
    <property type="evidence" value="ECO:0007669"/>
    <property type="project" value="TreeGrafter"/>
</dbReference>
<dbReference type="InterPro" id="IPR023582">
    <property type="entry name" value="Impact"/>
</dbReference>
<evidence type="ECO:0000259" key="2">
    <source>
        <dbReference type="Pfam" id="PF01205"/>
    </source>
</evidence>
<dbReference type="PANTHER" id="PTHR16301:SF20">
    <property type="entry name" value="IMPACT FAMILY MEMBER YIGZ"/>
    <property type="match status" value="1"/>
</dbReference>
<dbReference type="Pfam" id="PF01205">
    <property type="entry name" value="Impact_N"/>
    <property type="match status" value="1"/>
</dbReference>
<gene>
    <name evidence="3" type="primary">yigZ</name>
    <name evidence="3" type="ORF">L21SP5_03013</name>
</gene>
<dbReference type="Proteomes" id="UP000064893">
    <property type="component" value="Chromosome"/>
</dbReference>
<dbReference type="EMBL" id="CP013118">
    <property type="protein sequence ID" value="ALO16633.1"/>
    <property type="molecule type" value="Genomic_DNA"/>
</dbReference>
<dbReference type="SUPFAM" id="SSF54980">
    <property type="entry name" value="EF-G C-terminal domain-like"/>
    <property type="match status" value="1"/>
</dbReference>
<sequence>MEDFDLYRTIEGASQGVFKDKGSKFYAFAYPIETEDEFKANLSYLKKKYHDARHHVYAFRLGADKKTYRSSDDGEPANSSGPPVMGQIQSYKLTNIMIVVIRYFGGTKLGIPGLINAYKSAAADALEQAKIIKKTEKKIVAVHFEYPDMNLIMRFIKEENLEVVEQDFQLSCTIKLNVRKRDVENVIERVNKLEKATAEIL</sequence>
<dbReference type="PANTHER" id="PTHR16301">
    <property type="entry name" value="IMPACT-RELATED"/>
    <property type="match status" value="1"/>
</dbReference>
<dbReference type="PROSITE" id="PS00910">
    <property type="entry name" value="UPF0029"/>
    <property type="match status" value="1"/>
</dbReference>
<dbReference type="InterPro" id="IPR035647">
    <property type="entry name" value="EFG_III/V"/>
</dbReference>
<feature type="domain" description="Impact N-terminal" evidence="2">
    <location>
        <begin position="21"/>
        <end position="126"/>
    </location>
</feature>
<dbReference type="InterPro" id="IPR036956">
    <property type="entry name" value="Impact_N_sf"/>
</dbReference>
<dbReference type="InterPro" id="IPR020569">
    <property type="entry name" value="UPF0029_Impact_CS"/>
</dbReference>
<comment type="similarity">
    <text evidence="1">Belongs to the IMPACT family.</text>
</comment>
<reference evidence="3 4" key="1">
    <citation type="submission" date="2015-11" db="EMBL/GenBank/DDBJ databases">
        <title>Description and complete genome sequence of a novel strain predominating in hypersaline microbial mats and representing a new family of the Bacteriodetes phylum.</title>
        <authorList>
            <person name="Spring S."/>
            <person name="Bunk B."/>
            <person name="Sproer C."/>
            <person name="Klenk H.-P."/>
        </authorList>
    </citation>
    <scope>NUCLEOTIDE SEQUENCE [LARGE SCALE GENOMIC DNA]</scope>
    <source>
        <strain evidence="3 4">L21-Spi-D4</strain>
    </source>
</reference>
<evidence type="ECO:0000313" key="4">
    <source>
        <dbReference type="Proteomes" id="UP000064893"/>
    </source>
</evidence>
<dbReference type="InterPro" id="IPR001498">
    <property type="entry name" value="Impact_N"/>
</dbReference>
<dbReference type="PATRIC" id="fig|1307839.3.peg.3173"/>
<dbReference type="AlphaFoldDB" id="A0A0S2I2M6"/>
<evidence type="ECO:0000313" key="3">
    <source>
        <dbReference type="EMBL" id="ALO16633.1"/>
    </source>
</evidence>
<organism evidence="3 4">
    <name type="scientific">Salinivirga cyanobacteriivorans</name>
    <dbReference type="NCBI Taxonomy" id="1307839"/>
    <lineage>
        <taxon>Bacteria</taxon>
        <taxon>Pseudomonadati</taxon>
        <taxon>Bacteroidota</taxon>
        <taxon>Bacteroidia</taxon>
        <taxon>Bacteroidales</taxon>
        <taxon>Salinivirgaceae</taxon>
        <taxon>Salinivirga</taxon>
    </lineage>
</organism>
<keyword evidence="4" id="KW-1185">Reference proteome</keyword>
<dbReference type="InterPro" id="IPR020568">
    <property type="entry name" value="Ribosomal_Su5_D2-typ_SF"/>
</dbReference>